<dbReference type="InterPro" id="IPR029787">
    <property type="entry name" value="Nucleotide_cyclase"/>
</dbReference>
<name>A0A7V5H224_CALAY</name>
<dbReference type="InterPro" id="IPR052155">
    <property type="entry name" value="Biofilm_reg_signaling"/>
</dbReference>
<dbReference type="CDD" id="cd01948">
    <property type="entry name" value="EAL"/>
    <property type="match status" value="1"/>
</dbReference>
<dbReference type="PROSITE" id="PS50883">
    <property type="entry name" value="EAL"/>
    <property type="match status" value="1"/>
</dbReference>
<dbReference type="InterPro" id="IPR035965">
    <property type="entry name" value="PAS-like_dom_sf"/>
</dbReference>
<dbReference type="CDD" id="cd01949">
    <property type="entry name" value="GGDEF"/>
    <property type="match status" value="1"/>
</dbReference>
<dbReference type="InterPro" id="IPR001633">
    <property type="entry name" value="EAL_dom"/>
</dbReference>
<evidence type="ECO:0000313" key="3">
    <source>
        <dbReference type="EMBL" id="HHE54441.1"/>
    </source>
</evidence>
<dbReference type="InterPro" id="IPR043128">
    <property type="entry name" value="Rev_trsase/Diguanyl_cyclase"/>
</dbReference>
<sequence length="587" mass="67913">MLKIFTNQTSKTLQEYFEIFKKIPMEIAVFDLQGKFIFLNDYYFTNGIQHKEFLNKNEEYYFYRLKIDPGNLKIRQKYFERAIKSGQLMRFTEKLYFPEKQRTFYYKRIFMPLFDEKKKRVIAIVLFGNNLTHLVLSQKELKYLAYHDRLTGLKNRDAFYDQMEQIVVESTRNRSLVSAVLFIDLDNFKLINDTLGHDYGDHVLREAARRIVKTLRKSDQVFRLGGDEFVAILRNVKREVDAGLVAEKLVNSLSQPYQIKDEVITSITPSIGIALIPRDGLKVESIVKNADIAMYEVKKSGKSGYKFFAPKMTEYSLRRLEIVNELKSVIENNAFNEQFNMHYQPILSSNGKINNFKIIGIEALIRWNNPKLGKVSPAEFIPIAEESHLINEFNQWIIERSIRDFKQITKFHNNSLYLSINVSPQGLKTQTFSRSLQTALLKNHLNPKSIQLEITETSLMEDDPAVTKNIAALVGMGVELAIDDFGTGYASINYLQNIPAQTIKIDRSYVSKIDSDIKNKDIIRAILAMGKSLNKNLVAEGVETTEHLEFLQQNNCKQYQGYLFSKPVDVDSLIDIFSKHNMEISLP</sequence>
<proteinExistence type="predicted"/>
<comment type="caution">
    <text evidence="3">The sequence shown here is derived from an EMBL/GenBank/DDBJ whole genome shotgun (WGS) entry which is preliminary data.</text>
</comment>
<feature type="domain" description="EAL" evidence="1">
    <location>
        <begin position="319"/>
        <end position="581"/>
    </location>
</feature>
<reference evidence="3" key="1">
    <citation type="journal article" date="2020" name="mSystems">
        <title>Genome- and Community-Level Interaction Insights into Carbon Utilization and Element Cycling Functions of Hydrothermarchaeota in Hydrothermal Sediment.</title>
        <authorList>
            <person name="Zhou Z."/>
            <person name="Liu Y."/>
            <person name="Xu W."/>
            <person name="Pan J."/>
            <person name="Luo Z.H."/>
            <person name="Li M."/>
        </authorList>
    </citation>
    <scope>NUCLEOTIDE SEQUENCE [LARGE SCALE GENOMIC DNA]</scope>
    <source>
        <strain evidence="3">HyVt-76</strain>
    </source>
</reference>
<dbReference type="EMBL" id="DRTD01000116">
    <property type="protein sequence ID" value="HHE54441.1"/>
    <property type="molecule type" value="Genomic_DNA"/>
</dbReference>
<dbReference type="SUPFAM" id="SSF141868">
    <property type="entry name" value="EAL domain-like"/>
    <property type="match status" value="1"/>
</dbReference>
<protein>
    <submittedName>
        <fullName evidence="3">EAL domain-containing protein</fullName>
    </submittedName>
</protein>
<dbReference type="Proteomes" id="UP000886111">
    <property type="component" value="Unassembled WGS sequence"/>
</dbReference>
<dbReference type="InterPro" id="IPR035919">
    <property type="entry name" value="EAL_sf"/>
</dbReference>
<dbReference type="Pfam" id="PF00563">
    <property type="entry name" value="EAL"/>
    <property type="match status" value="1"/>
</dbReference>
<dbReference type="InterPro" id="IPR000160">
    <property type="entry name" value="GGDEF_dom"/>
</dbReference>
<dbReference type="NCBIfam" id="TIGR00254">
    <property type="entry name" value="GGDEF"/>
    <property type="match status" value="1"/>
</dbReference>
<dbReference type="Gene3D" id="3.20.20.450">
    <property type="entry name" value="EAL domain"/>
    <property type="match status" value="1"/>
</dbReference>
<dbReference type="Gene3D" id="3.30.70.270">
    <property type="match status" value="1"/>
</dbReference>
<evidence type="ECO:0000259" key="2">
    <source>
        <dbReference type="PROSITE" id="PS50887"/>
    </source>
</evidence>
<evidence type="ECO:0000259" key="1">
    <source>
        <dbReference type="PROSITE" id="PS50883"/>
    </source>
</evidence>
<dbReference type="SMART" id="SM00052">
    <property type="entry name" value="EAL"/>
    <property type="match status" value="1"/>
</dbReference>
<dbReference type="SUPFAM" id="SSF55785">
    <property type="entry name" value="PYP-like sensor domain (PAS domain)"/>
    <property type="match status" value="1"/>
</dbReference>
<gene>
    <name evidence="3" type="ORF">ENL21_01575</name>
</gene>
<dbReference type="Pfam" id="PF00990">
    <property type="entry name" value="GGDEF"/>
    <property type="match status" value="1"/>
</dbReference>
<dbReference type="PANTHER" id="PTHR44757">
    <property type="entry name" value="DIGUANYLATE CYCLASE DGCP"/>
    <property type="match status" value="1"/>
</dbReference>
<feature type="domain" description="GGDEF" evidence="2">
    <location>
        <begin position="176"/>
        <end position="310"/>
    </location>
</feature>
<organism evidence="3">
    <name type="scientific">Caldithrix abyssi</name>
    <dbReference type="NCBI Taxonomy" id="187145"/>
    <lineage>
        <taxon>Bacteria</taxon>
        <taxon>Pseudomonadati</taxon>
        <taxon>Calditrichota</taxon>
        <taxon>Calditrichia</taxon>
        <taxon>Calditrichales</taxon>
        <taxon>Calditrichaceae</taxon>
        <taxon>Caldithrix</taxon>
    </lineage>
</organism>
<dbReference type="PANTHER" id="PTHR44757:SF2">
    <property type="entry name" value="BIOFILM ARCHITECTURE MAINTENANCE PROTEIN MBAA"/>
    <property type="match status" value="1"/>
</dbReference>
<dbReference type="SUPFAM" id="SSF55073">
    <property type="entry name" value="Nucleotide cyclase"/>
    <property type="match status" value="1"/>
</dbReference>
<accession>A0A7V5H224</accession>
<dbReference type="PROSITE" id="PS50887">
    <property type="entry name" value="GGDEF"/>
    <property type="match status" value="1"/>
</dbReference>
<dbReference type="SMART" id="SM00267">
    <property type="entry name" value="GGDEF"/>
    <property type="match status" value="1"/>
</dbReference>
<dbReference type="Gene3D" id="3.30.450.20">
    <property type="entry name" value="PAS domain"/>
    <property type="match status" value="1"/>
</dbReference>
<dbReference type="AlphaFoldDB" id="A0A7V5H224"/>